<evidence type="ECO:0000313" key="2">
    <source>
        <dbReference type="Proteomes" id="UP000325315"/>
    </source>
</evidence>
<name>A0A5B6VYL3_9ROSI</name>
<accession>A0A5B6VYL3</accession>
<dbReference type="PANTHER" id="PTHR46148">
    <property type="entry name" value="CHROMO DOMAIN-CONTAINING PROTEIN"/>
    <property type="match status" value="1"/>
</dbReference>
<evidence type="ECO:0000313" key="1">
    <source>
        <dbReference type="EMBL" id="KAA3473988.1"/>
    </source>
</evidence>
<gene>
    <name evidence="1" type="ORF">EPI10_024323</name>
</gene>
<dbReference type="Proteomes" id="UP000325315">
    <property type="component" value="Unassembled WGS sequence"/>
</dbReference>
<reference evidence="2" key="1">
    <citation type="journal article" date="2019" name="Plant Biotechnol. J.">
        <title>Genome sequencing of the Australian wild diploid species Gossypium australe highlights disease resistance and delayed gland morphogenesis.</title>
        <authorList>
            <person name="Cai Y."/>
            <person name="Cai X."/>
            <person name="Wang Q."/>
            <person name="Wang P."/>
            <person name="Zhang Y."/>
            <person name="Cai C."/>
            <person name="Xu Y."/>
            <person name="Wang K."/>
            <person name="Zhou Z."/>
            <person name="Wang C."/>
            <person name="Geng S."/>
            <person name="Li B."/>
            <person name="Dong Q."/>
            <person name="Hou Y."/>
            <person name="Wang H."/>
            <person name="Ai P."/>
            <person name="Liu Z."/>
            <person name="Yi F."/>
            <person name="Sun M."/>
            <person name="An G."/>
            <person name="Cheng J."/>
            <person name="Zhang Y."/>
            <person name="Shi Q."/>
            <person name="Xie Y."/>
            <person name="Shi X."/>
            <person name="Chang Y."/>
            <person name="Huang F."/>
            <person name="Chen Y."/>
            <person name="Hong S."/>
            <person name="Mi L."/>
            <person name="Sun Q."/>
            <person name="Zhang L."/>
            <person name="Zhou B."/>
            <person name="Peng R."/>
            <person name="Zhang X."/>
            <person name="Liu F."/>
        </authorList>
    </citation>
    <scope>NUCLEOTIDE SEQUENCE [LARGE SCALE GENOMIC DNA]</scope>
    <source>
        <strain evidence="2">cv. PA1801</strain>
    </source>
</reference>
<protein>
    <submittedName>
        <fullName evidence="1">Serine/threonine-protein phosphatase 6 regulatory ankyrin repeat subunit C-like</fullName>
    </submittedName>
</protein>
<keyword evidence="2" id="KW-1185">Reference proteome</keyword>
<proteinExistence type="predicted"/>
<dbReference type="AlphaFoldDB" id="A0A5B6VYL3"/>
<dbReference type="PANTHER" id="PTHR46148:SF44">
    <property type="entry name" value="GAG-POL POLYPROTEIN"/>
    <property type="match status" value="1"/>
</dbReference>
<sequence length="69" mass="7881">MAKGVKVRSKGFPIVPIEEIKVRSDLSFEEEPIQIVAHDVMVMRRKQIPLVEVVMPQNLNAWLLISVNN</sequence>
<organism evidence="1 2">
    <name type="scientific">Gossypium australe</name>
    <dbReference type="NCBI Taxonomy" id="47621"/>
    <lineage>
        <taxon>Eukaryota</taxon>
        <taxon>Viridiplantae</taxon>
        <taxon>Streptophyta</taxon>
        <taxon>Embryophyta</taxon>
        <taxon>Tracheophyta</taxon>
        <taxon>Spermatophyta</taxon>
        <taxon>Magnoliopsida</taxon>
        <taxon>eudicotyledons</taxon>
        <taxon>Gunneridae</taxon>
        <taxon>Pentapetalae</taxon>
        <taxon>rosids</taxon>
        <taxon>malvids</taxon>
        <taxon>Malvales</taxon>
        <taxon>Malvaceae</taxon>
        <taxon>Malvoideae</taxon>
        <taxon>Gossypium</taxon>
    </lineage>
</organism>
<comment type="caution">
    <text evidence="1">The sequence shown here is derived from an EMBL/GenBank/DDBJ whole genome shotgun (WGS) entry which is preliminary data.</text>
</comment>
<dbReference type="EMBL" id="SMMG02000005">
    <property type="protein sequence ID" value="KAA3473988.1"/>
    <property type="molecule type" value="Genomic_DNA"/>
</dbReference>